<evidence type="ECO:0000313" key="5">
    <source>
        <dbReference type="Proteomes" id="UP000439994"/>
    </source>
</evidence>
<feature type="compositionally biased region" description="Polar residues" evidence="1">
    <location>
        <begin position="1334"/>
        <end position="1345"/>
    </location>
</feature>
<evidence type="ECO:0000259" key="3">
    <source>
        <dbReference type="Pfam" id="PF13116"/>
    </source>
</evidence>
<reference evidence="4 5" key="1">
    <citation type="submission" date="2019-11" db="EMBL/GenBank/DDBJ databases">
        <title>P. haliotis isolates from Z. marina roots.</title>
        <authorList>
            <person name="Cohen M."/>
            <person name="Jospin G."/>
            <person name="Eisen J.A."/>
            <person name="Coil D.A."/>
        </authorList>
    </citation>
    <scope>NUCLEOTIDE SEQUENCE [LARGE SCALE GENOMIC DNA]</scope>
    <source>
        <strain evidence="4 5">UCD-MCMsp1aY</strain>
    </source>
</reference>
<feature type="compositionally biased region" description="Basic and acidic residues" evidence="1">
    <location>
        <begin position="1347"/>
        <end position="1394"/>
    </location>
</feature>
<dbReference type="EMBL" id="WOCD01000003">
    <property type="protein sequence ID" value="MUH72640.1"/>
    <property type="molecule type" value="Genomic_DNA"/>
</dbReference>
<feature type="transmembrane region" description="Helical" evidence="2">
    <location>
        <begin position="30"/>
        <end position="49"/>
    </location>
</feature>
<evidence type="ECO:0000256" key="1">
    <source>
        <dbReference type="SAM" id="MobiDB-lite"/>
    </source>
</evidence>
<feature type="domain" description="YhdP central" evidence="3">
    <location>
        <begin position="24"/>
        <end position="1291"/>
    </location>
</feature>
<proteinExistence type="predicted"/>
<keyword evidence="2" id="KW-1133">Transmembrane helix</keyword>
<dbReference type="InterPro" id="IPR011836">
    <property type="entry name" value="YhdP"/>
</dbReference>
<dbReference type="PANTHER" id="PTHR38690">
    <property type="entry name" value="PROTEASE-RELATED"/>
    <property type="match status" value="1"/>
</dbReference>
<sequence length="1394" mass="154639">MAKKLIEKRIVLVIVRDALLKKLLFRSIKTVWAVFATAVLVLAVIISLLKVTLPYADKYKGEIETYVLNNFNADINIGSIGASWEKLGPVIILNDVTMSASEQAPLDISIMETKVSIDFWRSLQEQRLVTGTFQLNGINTYINSSVFFKVRPQSQGSQLFEGLSHLFLAQIQQFQVTDSTIIVRHTDGVNQTFQIDNLSWLNEGNRHRGQGDVYIDGFSDNSLSFRMDLYGQRRSEIFGAIYLEAQQVDITPWLTQFIGEHIAVTSTEGNFRVWSEVSDGLVKQFQVEIENTGVRWNKQDAEKELFIDEASLKWQQSKSDWALIANEIKLRTEQQQPNPFHLNLIRRNKQTELIANDVDLNTITQLFSLFSATKETSLLANTNVSGDVNSLHISWPDEADMMAYVDVDNFSFLPEVAINEAYLGLTDLSVKGAWKGNEGRFSMTGLSGELDTQDTFEQPIKYDTLKIISDIKLSSEGTEVWLPEIRLENNDIKIKANAQYLNYDDAHLSVFAEIVGPSQGKIPNYLPKYLIGDNTLSYLNRSIQKGRGELTQVVIDGDPADMPFDFEEPNRQGTFLVTAGLKDTFFEFSEDWPALRNLDATLIVNKMDMYINAHSGDISDLKVNNDVFAHIDLAAQSTVLKLDIQPDNLEFSKFHSLVKTTPLKDSIGDVFEFVLLEGKGDAKVHLSIPLSDGPDESGKIPEFLVRGDVLTKKAGLQLPSLNLNIQNLSSAVSFENAAFAIKDASGLWNSLPIDFNITGNDGSAGYKLDGKIDASWQHSDVAKQINGPISDYFSGELNSTISLSVNIEEGDDYQYFVDANTDLTKAGYTLTGPLQKAVGEPSSVNISVLGDATSNDIYIDLNEDLNFIGVVPTSSSKMEQAILTIGEHLTPTSVLLPDSGFNIDIKLPNIEFDSTLSFVLDLIDSLPSGAGDSEPLLDSPKLISGQFGRVDILGQEWSNITLSAKPKNNDWLFNLVGEAIEAEVVVPELIESEGITINADYLHIKNTPVEANTDNVESTLNSAELISGLPALHIVCKVCTYNEKPLGKITLDTFTRDTSLFIEKAEMEYQRNKVSLAGMWIGNEDSGDTTITGDAYSRYFGPWMLDWGFNSGIKQSDFKSKLSLTWDGAPHEFAFESLNGEVTFEMGEGYLSEISDKGARIFSLFSLNSLYRKLKFDFNDVFQKGLFYNDIKGSLTVESGVVYTENIRMDGVAGNMNMRGFTNLTASTLNYDVTFKPKITSSIPVIAAWLAPGSAGLSLLAGIAIDKIIEKADVVSEVRLKVTGDLADPKVQEVKRFTKTIELPRPPQKPIEPVIPEANKTETEEKTNNEPVLEQNNKPATNNVEPLNKESLSKAPLKKEPLNKEPLNKESVKNDSSNKESEVSKVENDKGDEQ</sequence>
<evidence type="ECO:0000256" key="2">
    <source>
        <dbReference type="SAM" id="Phobius"/>
    </source>
</evidence>
<gene>
    <name evidence="4" type="ORF">GNP35_09150</name>
</gene>
<comment type="caution">
    <text evidence="4">The sequence shown here is derived from an EMBL/GenBank/DDBJ whole genome shotgun (WGS) entry which is preliminary data.</text>
</comment>
<dbReference type="PANTHER" id="PTHR38690:SF1">
    <property type="entry name" value="PROTEASE"/>
    <property type="match status" value="1"/>
</dbReference>
<dbReference type="NCBIfam" id="TIGR02099">
    <property type="entry name" value="YhdP family protein"/>
    <property type="match status" value="1"/>
</dbReference>
<dbReference type="Pfam" id="PF13116">
    <property type="entry name" value="YhdP"/>
    <property type="match status" value="1"/>
</dbReference>
<name>A0A6N8FCB7_9GAMM</name>
<evidence type="ECO:0000313" key="4">
    <source>
        <dbReference type="EMBL" id="MUH72640.1"/>
    </source>
</evidence>
<keyword evidence="2" id="KW-0472">Membrane</keyword>
<organism evidence="4 5">
    <name type="scientific">Psychrosphaera haliotis</name>
    <dbReference type="NCBI Taxonomy" id="555083"/>
    <lineage>
        <taxon>Bacteria</taxon>
        <taxon>Pseudomonadati</taxon>
        <taxon>Pseudomonadota</taxon>
        <taxon>Gammaproteobacteria</taxon>
        <taxon>Alteromonadales</taxon>
        <taxon>Pseudoalteromonadaceae</taxon>
        <taxon>Psychrosphaera</taxon>
    </lineage>
</organism>
<feature type="region of interest" description="Disordered" evidence="1">
    <location>
        <begin position="1298"/>
        <end position="1394"/>
    </location>
</feature>
<feature type="compositionally biased region" description="Basic and acidic residues" evidence="1">
    <location>
        <begin position="1319"/>
        <end position="1328"/>
    </location>
</feature>
<dbReference type="Proteomes" id="UP000439994">
    <property type="component" value="Unassembled WGS sequence"/>
</dbReference>
<protein>
    <submittedName>
        <fullName evidence="4">TIGR02099 family protein</fullName>
    </submittedName>
</protein>
<keyword evidence="2" id="KW-0812">Transmembrane</keyword>
<accession>A0A6N8FCB7</accession>
<dbReference type="InterPro" id="IPR025263">
    <property type="entry name" value="YhdP_central"/>
</dbReference>
<keyword evidence="5" id="KW-1185">Reference proteome</keyword>